<evidence type="ECO:0000313" key="2">
    <source>
        <dbReference type="Proteomes" id="UP000321301"/>
    </source>
</evidence>
<keyword evidence="2" id="KW-1185">Reference proteome</keyword>
<dbReference type="RefSeq" id="WP_040418103.1">
    <property type="nucleotide sequence ID" value="NZ_BJYV01000010.1"/>
</dbReference>
<sequence length="414" mass="47646">MKRKEMHKKLITGLLILFGLQGFGQSNDLNLSERFGKCDSTLTDYEVMDLLFHYRDVAKMNQNDGVLEDLQNLERNDAFPEIEKICSEILDYNPVNLTALTYYAIAQLGQEKEENITSSWDKTQMIYNAVKRFGKGTASAPFIVSDLNDAKALIYLYWEKGTEINSLKKSQEGIVNILISNPKGVNDTVSFNFDKSLNIREIYFDYHRDFQFYLAESASPQSEFYYETLLDRFQSHDKSLKNNEIIALMIGFKNNQNYHPYKNVEKEREIMKLMGDKNYDKALMLSKELLKTNPVNFTALMEEGFSLWKINDDRSYFPSVKSRMIVDAILWSGTGSNTHSYFVLSPLDGQTIISYIFGGNIGTMGSGDDSNGYFLDMLDMEIEGQETITLYFNIDHAINNSEFKKQIEKSLDKE</sequence>
<dbReference type="Pfam" id="PF16266">
    <property type="entry name" value="DUF4919"/>
    <property type="match status" value="2"/>
</dbReference>
<dbReference type="AlphaFoldDB" id="A0A512CCE7"/>
<comment type="caution">
    <text evidence="1">The sequence shown here is derived from an EMBL/GenBank/DDBJ whole genome shotgun (WGS) entry which is preliminary data.</text>
</comment>
<dbReference type="EMBL" id="BJYV01000010">
    <property type="protein sequence ID" value="GEO21889.1"/>
    <property type="molecule type" value="Genomic_DNA"/>
</dbReference>
<dbReference type="InterPro" id="IPR032578">
    <property type="entry name" value="DUF4919"/>
</dbReference>
<protein>
    <recommendedName>
        <fullName evidence="3">DUF4919 domain-containing protein</fullName>
    </recommendedName>
</protein>
<name>A0A512CCE7_9BACT</name>
<organism evidence="1 2">
    <name type="scientific">Cyclobacterium qasimii</name>
    <dbReference type="NCBI Taxonomy" id="1350429"/>
    <lineage>
        <taxon>Bacteria</taxon>
        <taxon>Pseudomonadati</taxon>
        <taxon>Bacteroidota</taxon>
        <taxon>Cytophagia</taxon>
        <taxon>Cytophagales</taxon>
        <taxon>Cyclobacteriaceae</taxon>
        <taxon>Cyclobacterium</taxon>
    </lineage>
</organism>
<proteinExistence type="predicted"/>
<evidence type="ECO:0008006" key="3">
    <source>
        <dbReference type="Google" id="ProtNLM"/>
    </source>
</evidence>
<evidence type="ECO:0000313" key="1">
    <source>
        <dbReference type="EMBL" id="GEO21889.1"/>
    </source>
</evidence>
<accession>A0A512CCE7</accession>
<reference evidence="1 2" key="1">
    <citation type="submission" date="2019-07" db="EMBL/GenBank/DDBJ databases">
        <title>Whole genome shotgun sequence of Cyclobacterium qasimii NBRC 106168.</title>
        <authorList>
            <person name="Hosoyama A."/>
            <person name="Uohara A."/>
            <person name="Ohji S."/>
            <person name="Ichikawa N."/>
        </authorList>
    </citation>
    <scope>NUCLEOTIDE SEQUENCE [LARGE SCALE GENOMIC DNA]</scope>
    <source>
        <strain evidence="1 2">NBRC 106168</strain>
    </source>
</reference>
<gene>
    <name evidence="1" type="ORF">CQA01_24230</name>
</gene>
<dbReference type="Proteomes" id="UP000321301">
    <property type="component" value="Unassembled WGS sequence"/>
</dbReference>